<dbReference type="EMBL" id="JAFBEV010000025">
    <property type="protein sequence ID" value="MBM7658857.1"/>
    <property type="molecule type" value="Genomic_DNA"/>
</dbReference>
<evidence type="ECO:0008006" key="3">
    <source>
        <dbReference type="Google" id="ProtNLM"/>
    </source>
</evidence>
<sequence>MKKKYSFEELMKINKLEILDSEKMLEQIEEKIEKRHDLKE</sequence>
<comment type="caution">
    <text evidence="1">The sequence shown here is derived from an EMBL/GenBank/DDBJ whole genome shotgun (WGS) entry which is preliminary data.</text>
</comment>
<dbReference type="Pfam" id="PF13040">
    <property type="entry name" value="Fur_reg_FbpB"/>
    <property type="match status" value="1"/>
</dbReference>
<evidence type="ECO:0000313" key="1">
    <source>
        <dbReference type="EMBL" id="MBM7658857.1"/>
    </source>
</evidence>
<dbReference type="Proteomes" id="UP000823201">
    <property type="component" value="Unassembled WGS sequence"/>
</dbReference>
<reference evidence="1 2" key="1">
    <citation type="submission" date="2021-01" db="EMBL/GenBank/DDBJ databases">
        <title>Genomic Encyclopedia of Type Strains, Phase IV (KMG-IV): sequencing the most valuable type-strain genomes for metagenomic binning, comparative biology and taxonomic classification.</title>
        <authorList>
            <person name="Goeker M."/>
        </authorList>
    </citation>
    <scope>NUCLEOTIDE SEQUENCE [LARGE SCALE GENOMIC DNA]</scope>
    <source>
        <strain evidence="1 2">DSM 100968</strain>
    </source>
</reference>
<organism evidence="1 2">
    <name type="scientific">Sporolactobacillus spathodeae</name>
    <dbReference type="NCBI Taxonomy" id="1465502"/>
    <lineage>
        <taxon>Bacteria</taxon>
        <taxon>Bacillati</taxon>
        <taxon>Bacillota</taxon>
        <taxon>Bacilli</taxon>
        <taxon>Bacillales</taxon>
        <taxon>Sporolactobacillaceae</taxon>
        <taxon>Sporolactobacillus</taxon>
    </lineage>
</organism>
<evidence type="ECO:0000313" key="2">
    <source>
        <dbReference type="Proteomes" id="UP000823201"/>
    </source>
</evidence>
<protein>
    <recommendedName>
        <fullName evidence="3">FbpB family small basic protein</fullName>
    </recommendedName>
</protein>
<accession>A0ABS2QD46</accession>
<name>A0ABS2QD46_9BACL</name>
<dbReference type="RefSeq" id="WP_205007407.1">
    <property type="nucleotide sequence ID" value="NZ_CBCRXA010000024.1"/>
</dbReference>
<dbReference type="InterPro" id="IPR025004">
    <property type="entry name" value="SenN/SenS"/>
</dbReference>
<gene>
    <name evidence="1" type="ORF">JOC27_002320</name>
</gene>
<proteinExistence type="predicted"/>
<keyword evidence="2" id="KW-1185">Reference proteome</keyword>